<evidence type="ECO:0000313" key="5">
    <source>
        <dbReference type="Proteomes" id="UP000284657"/>
    </source>
</evidence>
<feature type="compositionally biased region" description="Basic residues" evidence="1">
    <location>
        <begin position="228"/>
        <end position="237"/>
    </location>
</feature>
<feature type="compositionally biased region" description="Basic and acidic residues" evidence="1">
    <location>
        <begin position="215"/>
        <end position="227"/>
    </location>
</feature>
<dbReference type="EMBL" id="MBDO02000105">
    <property type="protein sequence ID" value="RLN63046.1"/>
    <property type="molecule type" value="Genomic_DNA"/>
</dbReference>
<accession>A0A3F2RS08</accession>
<protein>
    <recommendedName>
        <fullName evidence="6">PX domain-containing protein</fullName>
    </recommendedName>
</protein>
<name>A0A3F2RS08_9STRA</name>
<dbReference type="OrthoDB" id="119777at2759"/>
<comment type="caution">
    <text evidence="2">The sequence shown here is derived from an EMBL/GenBank/DDBJ whole genome shotgun (WGS) entry which is preliminary data.</text>
</comment>
<evidence type="ECO:0000313" key="3">
    <source>
        <dbReference type="EMBL" id="RLN70905.1"/>
    </source>
</evidence>
<evidence type="ECO:0000313" key="4">
    <source>
        <dbReference type="Proteomes" id="UP000277300"/>
    </source>
</evidence>
<evidence type="ECO:0008006" key="6">
    <source>
        <dbReference type="Google" id="ProtNLM"/>
    </source>
</evidence>
<dbReference type="Proteomes" id="UP000277300">
    <property type="component" value="Unassembled WGS sequence"/>
</dbReference>
<reference evidence="4 5" key="1">
    <citation type="submission" date="2018-07" db="EMBL/GenBank/DDBJ databases">
        <title>Genome sequencing of oomycete isolates from Chile give support for New Zealand origin for Phytophthora kernoviae and make available the first Nothophytophthora sp. genome.</title>
        <authorList>
            <person name="Studholme D.J."/>
            <person name="Sanfuentes E."/>
            <person name="Panda P."/>
            <person name="Hill R."/>
            <person name="Sambles C."/>
            <person name="Grant M."/>
            <person name="Williams N.M."/>
            <person name="Mcdougal R.L."/>
        </authorList>
    </citation>
    <scope>NUCLEOTIDE SEQUENCE [LARGE SCALE GENOMIC DNA]</scope>
    <source>
        <strain evidence="2">Chile6</strain>
        <strain evidence="3">Chile7</strain>
    </source>
</reference>
<dbReference type="EMBL" id="MBAD02000171">
    <property type="protein sequence ID" value="RLN70905.1"/>
    <property type="molecule type" value="Genomic_DNA"/>
</dbReference>
<sequence>MGLGELNAQISAFMNHMHLSARISNRRLESGKSNYEVTVKVWILERELEVKNEQEGDVSWQTLEYFCAWKLKKTADDLKSFDGQLRQCFGASLRDVAFPSSSMSSKLNLYASVKQREAENQHRMQVYDDYLQSLLRLPAFSMFGSDASTMLDTFLDISRHLTSFRKLEKELGQSMHLRDRKVVPWKDRDRFEVVYKMHLQVIAAQEERARRAEMANEAHHRRELRAERPRKHSHKHRYEGVEKINTASVNPLPAPVNIDVSAEEPRPGESLRERIARIGHRLVTEAFEE</sequence>
<evidence type="ECO:0000313" key="2">
    <source>
        <dbReference type="EMBL" id="RLN63046.1"/>
    </source>
</evidence>
<gene>
    <name evidence="3" type="ORF">BBJ29_009116</name>
    <name evidence="2" type="ORF">BBP00_00004361</name>
</gene>
<feature type="region of interest" description="Disordered" evidence="1">
    <location>
        <begin position="215"/>
        <end position="237"/>
    </location>
</feature>
<dbReference type="AlphaFoldDB" id="A0A3F2RS08"/>
<organism evidence="2 4">
    <name type="scientific">Phytophthora kernoviae</name>
    <dbReference type="NCBI Taxonomy" id="325452"/>
    <lineage>
        <taxon>Eukaryota</taxon>
        <taxon>Sar</taxon>
        <taxon>Stramenopiles</taxon>
        <taxon>Oomycota</taxon>
        <taxon>Peronosporomycetes</taxon>
        <taxon>Peronosporales</taxon>
        <taxon>Peronosporaceae</taxon>
        <taxon>Phytophthora</taxon>
    </lineage>
</organism>
<proteinExistence type="predicted"/>
<dbReference type="Proteomes" id="UP000284657">
    <property type="component" value="Unassembled WGS sequence"/>
</dbReference>
<evidence type="ECO:0000256" key="1">
    <source>
        <dbReference type="SAM" id="MobiDB-lite"/>
    </source>
</evidence>